<feature type="domain" description="NodB homology" evidence="2">
    <location>
        <begin position="40"/>
        <end position="227"/>
    </location>
</feature>
<evidence type="ECO:0000313" key="3">
    <source>
        <dbReference type="EMBL" id="RCX21520.1"/>
    </source>
</evidence>
<dbReference type="PROSITE" id="PS51677">
    <property type="entry name" value="NODB"/>
    <property type="match status" value="1"/>
</dbReference>
<sequence length="233" mass="27084">MLVKYLLIGLISFISLYMLIPSLLTRITGFGAFRKGTTKNQVAFTFDDGPHPRYTPELLDLLQDYQVKATFFVLGSQAEMHPDLIRRMHREGHQIGIHNYHHTSNWLMLPWTVRRDHMERTADIIESIIGKRPDHYRPPWGLMNCFDFFHPKSYRIVLWSLKAGDWRSRSCRKKLKATLLNGITDGSVILLHDSGDTPGADRHAPYFMLRALEEALHQLQGRNLQFVRLDEMA</sequence>
<dbReference type="PANTHER" id="PTHR10587:SF137">
    <property type="entry name" value="4-DEOXY-4-FORMAMIDO-L-ARABINOSE-PHOSPHOUNDECAPRENOL DEFORMYLASE ARND-RELATED"/>
    <property type="match status" value="1"/>
</dbReference>
<name>A0A369BIU7_9BACL</name>
<accession>A0A369BIU7</accession>
<comment type="caution">
    <text evidence="3">The sequence shown here is derived from an EMBL/GenBank/DDBJ whole genome shotgun (WGS) entry which is preliminary data.</text>
</comment>
<dbReference type="InterPro" id="IPR011330">
    <property type="entry name" value="Glyco_hydro/deAcase_b/a-brl"/>
</dbReference>
<dbReference type="InterPro" id="IPR002509">
    <property type="entry name" value="NODB_dom"/>
</dbReference>
<dbReference type="GO" id="GO:0005975">
    <property type="term" value="P:carbohydrate metabolic process"/>
    <property type="evidence" value="ECO:0007669"/>
    <property type="project" value="InterPro"/>
</dbReference>
<evidence type="ECO:0000259" key="2">
    <source>
        <dbReference type="PROSITE" id="PS51677"/>
    </source>
</evidence>
<dbReference type="AlphaFoldDB" id="A0A369BIU7"/>
<reference evidence="3 4" key="1">
    <citation type="submission" date="2018-07" db="EMBL/GenBank/DDBJ databases">
        <title>Genomic Encyclopedia of Type Strains, Phase III (KMG-III): the genomes of soil and plant-associated and newly described type strains.</title>
        <authorList>
            <person name="Whitman W."/>
        </authorList>
    </citation>
    <scope>NUCLEOTIDE SEQUENCE [LARGE SCALE GENOMIC DNA]</scope>
    <source>
        <strain evidence="3 4">CECT 8333</strain>
    </source>
</reference>
<dbReference type="Proteomes" id="UP000253090">
    <property type="component" value="Unassembled WGS sequence"/>
</dbReference>
<dbReference type="GO" id="GO:0016810">
    <property type="term" value="F:hydrolase activity, acting on carbon-nitrogen (but not peptide) bonds"/>
    <property type="evidence" value="ECO:0007669"/>
    <property type="project" value="InterPro"/>
</dbReference>
<gene>
    <name evidence="3" type="ORF">DFP94_102273</name>
</gene>
<keyword evidence="1" id="KW-0472">Membrane</keyword>
<dbReference type="EMBL" id="QPJW01000002">
    <property type="protein sequence ID" value="RCX21520.1"/>
    <property type="molecule type" value="Genomic_DNA"/>
</dbReference>
<feature type="transmembrane region" description="Helical" evidence="1">
    <location>
        <begin position="6"/>
        <end position="25"/>
    </location>
</feature>
<dbReference type="OrthoDB" id="2649545at2"/>
<evidence type="ECO:0000256" key="1">
    <source>
        <dbReference type="SAM" id="Phobius"/>
    </source>
</evidence>
<keyword evidence="1" id="KW-1133">Transmembrane helix</keyword>
<keyword evidence="4" id="KW-1185">Reference proteome</keyword>
<dbReference type="CDD" id="cd10959">
    <property type="entry name" value="CE4_NodB_like_3"/>
    <property type="match status" value="1"/>
</dbReference>
<dbReference type="Pfam" id="PF01522">
    <property type="entry name" value="Polysacc_deac_1"/>
    <property type="match status" value="1"/>
</dbReference>
<dbReference type="Gene3D" id="3.20.20.370">
    <property type="entry name" value="Glycoside hydrolase/deacetylase"/>
    <property type="match status" value="1"/>
</dbReference>
<dbReference type="SUPFAM" id="SSF88713">
    <property type="entry name" value="Glycoside hydrolase/deacetylase"/>
    <property type="match status" value="1"/>
</dbReference>
<proteinExistence type="predicted"/>
<organism evidence="3 4">
    <name type="scientific">Fontibacillus phaseoli</name>
    <dbReference type="NCBI Taxonomy" id="1416533"/>
    <lineage>
        <taxon>Bacteria</taxon>
        <taxon>Bacillati</taxon>
        <taxon>Bacillota</taxon>
        <taxon>Bacilli</taxon>
        <taxon>Bacillales</taxon>
        <taxon>Paenibacillaceae</taxon>
        <taxon>Fontibacillus</taxon>
    </lineage>
</organism>
<evidence type="ECO:0000313" key="4">
    <source>
        <dbReference type="Proteomes" id="UP000253090"/>
    </source>
</evidence>
<dbReference type="InterPro" id="IPR050248">
    <property type="entry name" value="Polysacc_deacetylase_ArnD"/>
</dbReference>
<keyword evidence="1" id="KW-0812">Transmembrane</keyword>
<protein>
    <submittedName>
        <fullName evidence="3">Peptidoglycan/xylan/chitin deacetylase (PgdA/CDA1 family)</fullName>
    </submittedName>
</protein>
<dbReference type="RefSeq" id="WP_114496069.1">
    <property type="nucleotide sequence ID" value="NZ_QPJW01000002.1"/>
</dbReference>
<dbReference type="PANTHER" id="PTHR10587">
    <property type="entry name" value="GLYCOSYL TRANSFERASE-RELATED"/>
    <property type="match status" value="1"/>
</dbReference>